<dbReference type="AlphaFoldDB" id="A0A931I3M3"/>
<accession>A0A931I3M3</accession>
<dbReference type="Proteomes" id="UP000631694">
    <property type="component" value="Unassembled WGS sequence"/>
</dbReference>
<dbReference type="SUPFAM" id="SSF53633">
    <property type="entry name" value="Carbamate kinase-like"/>
    <property type="match status" value="1"/>
</dbReference>
<sequence length="203" mass="20589">MTPARPLAVVKLGGSLLTDRAGLAAIIAGLAGAPARVVIIPGGGPLADGVRTAQAAAGFSDRLAHRLALQAMEQVADILADLFPACRPVADSAGITAAHQGGILSVWRNAAHFLRPGIPESWDVTSDSLAAALARELDANRLLLVKSAAPPPGDVAALARAGYVDAAFPGFAAAFGRPVHFAGPDDVSRIADLLTDSPRRAAS</sequence>
<dbReference type="RefSeq" id="WP_197312730.1">
    <property type="nucleotide sequence ID" value="NZ_JADZLT010000056.1"/>
</dbReference>
<dbReference type="InterPro" id="IPR001048">
    <property type="entry name" value="Asp/Glu/Uridylate_kinase"/>
</dbReference>
<gene>
    <name evidence="2" type="ORF">I5731_17610</name>
</gene>
<evidence type="ECO:0000259" key="1">
    <source>
        <dbReference type="Pfam" id="PF00696"/>
    </source>
</evidence>
<keyword evidence="3" id="KW-1185">Reference proteome</keyword>
<dbReference type="EMBL" id="JADZLT010000056">
    <property type="protein sequence ID" value="MBH0239642.1"/>
    <property type="molecule type" value="Genomic_DNA"/>
</dbReference>
<proteinExistence type="predicted"/>
<keyword evidence="2" id="KW-0808">Transferase</keyword>
<organism evidence="2 3">
    <name type="scientific">Methylobrevis albus</name>
    <dbReference type="NCBI Taxonomy" id="2793297"/>
    <lineage>
        <taxon>Bacteria</taxon>
        <taxon>Pseudomonadati</taxon>
        <taxon>Pseudomonadota</taxon>
        <taxon>Alphaproteobacteria</taxon>
        <taxon>Hyphomicrobiales</taxon>
        <taxon>Pleomorphomonadaceae</taxon>
        <taxon>Methylobrevis</taxon>
    </lineage>
</organism>
<keyword evidence="2" id="KW-0418">Kinase</keyword>
<comment type="caution">
    <text evidence="2">The sequence shown here is derived from an EMBL/GenBank/DDBJ whole genome shotgun (WGS) entry which is preliminary data.</text>
</comment>
<reference evidence="2" key="1">
    <citation type="submission" date="2020-12" db="EMBL/GenBank/DDBJ databases">
        <title>Methylobrevis albus sp. nov., isolated from fresh water lack sediment.</title>
        <authorList>
            <person name="Zou Q."/>
        </authorList>
    </citation>
    <scope>NUCLEOTIDE SEQUENCE</scope>
    <source>
        <strain evidence="2">L22</strain>
    </source>
</reference>
<protein>
    <submittedName>
        <fullName evidence="2">Uridylate kinase</fullName>
    </submittedName>
</protein>
<name>A0A931I3M3_9HYPH</name>
<evidence type="ECO:0000313" key="2">
    <source>
        <dbReference type="EMBL" id="MBH0239642.1"/>
    </source>
</evidence>
<evidence type="ECO:0000313" key="3">
    <source>
        <dbReference type="Proteomes" id="UP000631694"/>
    </source>
</evidence>
<dbReference type="InterPro" id="IPR036393">
    <property type="entry name" value="AceGlu_kinase-like_sf"/>
</dbReference>
<dbReference type="Pfam" id="PF00696">
    <property type="entry name" value="AA_kinase"/>
    <property type="match status" value="1"/>
</dbReference>
<dbReference type="Gene3D" id="3.40.1160.10">
    <property type="entry name" value="Acetylglutamate kinase-like"/>
    <property type="match status" value="1"/>
</dbReference>
<dbReference type="GO" id="GO:0016301">
    <property type="term" value="F:kinase activity"/>
    <property type="evidence" value="ECO:0007669"/>
    <property type="project" value="UniProtKB-KW"/>
</dbReference>
<feature type="domain" description="Aspartate/glutamate/uridylate kinase" evidence="1">
    <location>
        <begin position="7"/>
        <end position="147"/>
    </location>
</feature>